<evidence type="ECO:0000313" key="3">
    <source>
        <dbReference type="Proteomes" id="UP000017396"/>
    </source>
</evidence>
<dbReference type="eggNOG" id="COG2227">
    <property type="taxonomic scope" value="Bacteria"/>
</dbReference>
<accession>U5QCZ9</accession>
<evidence type="ECO:0000259" key="1">
    <source>
        <dbReference type="Pfam" id="PF08241"/>
    </source>
</evidence>
<dbReference type="OrthoDB" id="9772751at2"/>
<reference evidence="2 3" key="1">
    <citation type="journal article" date="2013" name="PLoS ONE">
        <title>Cultivation and Complete Genome Sequencing of Gloeobacter kilaueensis sp. nov., from a Lava Cave in Kilauea Caldera, Hawai'i.</title>
        <authorList>
            <person name="Saw J.H."/>
            <person name="Schatz M."/>
            <person name="Brown M.V."/>
            <person name="Kunkel D.D."/>
            <person name="Foster J.S."/>
            <person name="Shick H."/>
            <person name="Christensen S."/>
            <person name="Hou S."/>
            <person name="Wan X."/>
            <person name="Donachie S.P."/>
        </authorList>
    </citation>
    <scope>NUCLEOTIDE SEQUENCE [LARGE SCALE GENOMIC DNA]</scope>
    <source>
        <strain evidence="3">JS</strain>
    </source>
</reference>
<dbReference type="GO" id="GO:0032259">
    <property type="term" value="P:methylation"/>
    <property type="evidence" value="ECO:0007669"/>
    <property type="project" value="UniProtKB-KW"/>
</dbReference>
<name>U5QCZ9_GLOK1</name>
<dbReference type="GO" id="GO:0008757">
    <property type="term" value="F:S-adenosylmethionine-dependent methyltransferase activity"/>
    <property type="evidence" value="ECO:0007669"/>
    <property type="project" value="InterPro"/>
</dbReference>
<dbReference type="HOGENOM" id="CLU_908406_0_0_3"/>
<keyword evidence="2" id="KW-0830">Ubiquinone</keyword>
<keyword evidence="2" id="KW-0808">Transferase</keyword>
<organism evidence="2 3">
    <name type="scientific">Gloeobacter kilaueensis (strain ATCC BAA-2537 / CCAP 1431/1 / ULC 316 / JS1)</name>
    <dbReference type="NCBI Taxonomy" id="1183438"/>
    <lineage>
        <taxon>Bacteria</taxon>
        <taxon>Bacillati</taxon>
        <taxon>Cyanobacteriota</taxon>
        <taxon>Cyanophyceae</taxon>
        <taxon>Gloeobacterales</taxon>
        <taxon>Gloeobacteraceae</taxon>
        <taxon>Gloeobacter</taxon>
    </lineage>
</organism>
<dbReference type="PANTHER" id="PTHR43591">
    <property type="entry name" value="METHYLTRANSFERASE"/>
    <property type="match status" value="1"/>
</dbReference>
<dbReference type="STRING" id="1183438.GKIL_0477"/>
<dbReference type="Pfam" id="PF08241">
    <property type="entry name" value="Methyltransf_11"/>
    <property type="match status" value="1"/>
</dbReference>
<dbReference type="KEGG" id="glj:GKIL_0477"/>
<dbReference type="SUPFAM" id="SSF53335">
    <property type="entry name" value="S-adenosyl-L-methionine-dependent methyltransferases"/>
    <property type="match status" value="1"/>
</dbReference>
<proteinExistence type="predicted"/>
<evidence type="ECO:0000313" key="2">
    <source>
        <dbReference type="EMBL" id="AGY56723.1"/>
    </source>
</evidence>
<dbReference type="AlphaFoldDB" id="U5QCZ9"/>
<protein>
    <submittedName>
        <fullName evidence="2">Ubiquinone/menaquinone biosynthesis methyltransferase</fullName>
    </submittedName>
</protein>
<keyword evidence="3" id="KW-1185">Reference proteome</keyword>
<dbReference type="Proteomes" id="UP000017396">
    <property type="component" value="Chromosome"/>
</dbReference>
<keyword evidence="2" id="KW-0489">Methyltransferase</keyword>
<dbReference type="EMBL" id="CP003587">
    <property type="protein sequence ID" value="AGY56723.1"/>
    <property type="molecule type" value="Genomic_DNA"/>
</dbReference>
<dbReference type="PANTHER" id="PTHR43591:SF24">
    <property type="entry name" value="2-METHOXY-6-POLYPRENYL-1,4-BENZOQUINOL METHYLASE, MITOCHONDRIAL"/>
    <property type="match status" value="1"/>
</dbReference>
<dbReference type="InterPro" id="IPR029063">
    <property type="entry name" value="SAM-dependent_MTases_sf"/>
</dbReference>
<feature type="domain" description="Methyltransferase type 11" evidence="1">
    <location>
        <begin position="53"/>
        <end position="146"/>
    </location>
</feature>
<dbReference type="Gene3D" id="3.40.50.150">
    <property type="entry name" value="Vaccinia Virus protein VP39"/>
    <property type="match status" value="1"/>
</dbReference>
<dbReference type="CDD" id="cd02440">
    <property type="entry name" value="AdoMet_MTases"/>
    <property type="match status" value="1"/>
</dbReference>
<dbReference type="InterPro" id="IPR013216">
    <property type="entry name" value="Methyltransf_11"/>
</dbReference>
<gene>
    <name evidence="2" type="primary">ubiE</name>
    <name evidence="2" type="ORF">GKIL_0477</name>
</gene>
<dbReference type="RefSeq" id="WP_023171750.1">
    <property type="nucleotide sequence ID" value="NC_022600.1"/>
</dbReference>
<sequence length="306" mass="34299">MLDHSNVKQFYEQLYTTDYMGEDGFACWSQNGVELERVRDVLCQVQGPIASVLDYGCGQGRWATVLAEQFPAAQVTGIDISQTAIARAQQRFAMHRFVAFDGERAPFADGSFDLLFSYHVLEHVIDLEAVVADMARLVKKGGYLCIIFPCANAGSLEEKTMRLIKDGKVTTPQGEMVFHFERSAGHLRRLSSAQISERFACQGARLREQSFACQFFGAVDYLVRSTDGGYIRSFCAVGRAVHRLAALRLGVLQYALLVVARLIKWRRLGWLSSGCEALVTSLARLEWRLGRHRPNGSAQFLLFEKI</sequence>